<dbReference type="EMBL" id="DYXG01000102">
    <property type="protein sequence ID" value="HJE98042.1"/>
    <property type="molecule type" value="Genomic_DNA"/>
</dbReference>
<feature type="domain" description="Cation/H+ exchanger transmembrane" evidence="11">
    <location>
        <begin position="10"/>
        <end position="409"/>
    </location>
</feature>
<name>A0A921FBA1_9LACO</name>
<dbReference type="InterPro" id="IPR018422">
    <property type="entry name" value="Cation/H_exchanger_CPA1"/>
</dbReference>
<evidence type="ECO:0000313" key="12">
    <source>
        <dbReference type="EMBL" id="HJE98042.1"/>
    </source>
</evidence>
<feature type="transmembrane region" description="Helical" evidence="10">
    <location>
        <begin position="239"/>
        <end position="255"/>
    </location>
</feature>
<dbReference type="GO" id="GO:0005886">
    <property type="term" value="C:plasma membrane"/>
    <property type="evidence" value="ECO:0007669"/>
    <property type="project" value="UniProtKB-SubCell"/>
</dbReference>
<comment type="subcellular location">
    <subcellularLocation>
        <location evidence="1 10">Cell membrane</location>
        <topology evidence="1 10">Multi-pass membrane protein</topology>
    </subcellularLocation>
</comment>
<gene>
    <name evidence="12" type="ORF">K8V00_10525</name>
</gene>
<evidence type="ECO:0000256" key="10">
    <source>
        <dbReference type="RuleBase" id="RU366002"/>
    </source>
</evidence>
<keyword evidence="10" id="KW-0050">Antiport</keyword>
<dbReference type="GO" id="GO:0051453">
    <property type="term" value="P:regulation of intracellular pH"/>
    <property type="evidence" value="ECO:0007669"/>
    <property type="project" value="TreeGrafter"/>
</dbReference>
<dbReference type="InterPro" id="IPR004705">
    <property type="entry name" value="Cation/H_exchanger_CPA1_bac"/>
</dbReference>
<keyword evidence="2 10" id="KW-0813">Transport</keyword>
<evidence type="ECO:0000256" key="1">
    <source>
        <dbReference type="ARBA" id="ARBA00004651"/>
    </source>
</evidence>
<feature type="transmembrane region" description="Helical" evidence="10">
    <location>
        <begin position="182"/>
        <end position="200"/>
    </location>
</feature>
<comment type="caution">
    <text evidence="10">Lacks conserved residue(s) required for the propagation of feature annotation.</text>
</comment>
<feature type="transmembrane region" description="Helical" evidence="10">
    <location>
        <begin position="6"/>
        <end position="24"/>
    </location>
</feature>
<feature type="transmembrane region" description="Helical" evidence="10">
    <location>
        <begin position="348"/>
        <end position="372"/>
    </location>
</feature>
<evidence type="ECO:0000256" key="4">
    <source>
        <dbReference type="ARBA" id="ARBA00022692"/>
    </source>
</evidence>
<evidence type="ECO:0000259" key="11">
    <source>
        <dbReference type="Pfam" id="PF00999"/>
    </source>
</evidence>
<evidence type="ECO:0000256" key="6">
    <source>
        <dbReference type="ARBA" id="ARBA00023053"/>
    </source>
</evidence>
<dbReference type="GO" id="GO:0098719">
    <property type="term" value="P:sodium ion import across plasma membrane"/>
    <property type="evidence" value="ECO:0007669"/>
    <property type="project" value="TreeGrafter"/>
</dbReference>
<keyword evidence="4 10" id="KW-0812">Transmembrane</keyword>
<keyword evidence="8 10" id="KW-0472">Membrane</keyword>
<reference evidence="12" key="2">
    <citation type="submission" date="2021-09" db="EMBL/GenBank/DDBJ databases">
        <authorList>
            <person name="Gilroy R."/>
        </authorList>
    </citation>
    <scope>NUCLEOTIDE SEQUENCE</scope>
    <source>
        <strain evidence="12">CHK174-6876</strain>
    </source>
</reference>
<comment type="caution">
    <text evidence="12">The sequence shown here is derived from an EMBL/GenBank/DDBJ whole genome shotgun (WGS) entry which is preliminary data.</text>
</comment>
<dbReference type="GO" id="GO:0015385">
    <property type="term" value="F:sodium:proton antiporter activity"/>
    <property type="evidence" value="ECO:0007669"/>
    <property type="project" value="InterPro"/>
</dbReference>
<evidence type="ECO:0000256" key="3">
    <source>
        <dbReference type="ARBA" id="ARBA00022475"/>
    </source>
</evidence>
<evidence type="ECO:0000256" key="9">
    <source>
        <dbReference type="ARBA" id="ARBA00023201"/>
    </source>
</evidence>
<dbReference type="PANTHER" id="PTHR10110:SF86">
    <property type="entry name" value="SODIUM_HYDROGEN EXCHANGER 7"/>
    <property type="match status" value="1"/>
</dbReference>
<evidence type="ECO:0000256" key="5">
    <source>
        <dbReference type="ARBA" id="ARBA00022989"/>
    </source>
</evidence>
<dbReference type="Proteomes" id="UP000707535">
    <property type="component" value="Unassembled WGS sequence"/>
</dbReference>
<feature type="transmembrane region" description="Helical" evidence="10">
    <location>
        <begin position="276"/>
        <end position="294"/>
    </location>
</feature>
<keyword evidence="6 10" id="KW-0915">Sodium</keyword>
<sequence>MHIIEIIIVLALLILLSNVISHYLPAIPLSLIQIVLGLLTSLSGQFEINLSQDWFLLIFIAPLLYTDGRRFPKGELWRMRVPILGNAILLVFLTTIVGGYLIYQIVPKIPLAEAFALAAILSPTDPIAVQSIAKRTKLPDSVLHLVSGESLINDASGLVAFRYALAAVLTGTFSLAAASGNFIYIGVIGIILGVVLSRLLDSIQELLLRNGVDDVVFHTAIQLVSPFLIYILIEEVFHASGVIGVVAAGVTTQFGKTRSVEYRPELRVVSSTTWDVLNYLLNGFVFLLLGNVLPTAMRNVIEGDRFSTLQAVSYAFLTWIIILAIRTIWSYVYQIFPSKKNKGKKKGAVRYALLTGLSGVRGAVTMAGILSLPLRMPSGAVFPERDLVLFIASGVVIFSLLAAVITLPLVAPNAGPIVTRGSSIDEVQEDQEEEEELPQYLTDNEAYLIIVQTAISSLNEKRTPKNQRAAYELMLDYQNLERQISMEIRDDDQVEKALGQEARLRQVAIAGERAAIERLYKNKQISATTYQDALYRVEQETNNTNRLTERPKLSIVLDLRKAKRFFHRFFRLKRSAQEDVVLVKEARLADREAAKAAIKALSRYVSSEKVDNSKINRNTIYHLVIMYRNRIERLKGKSNFEFTEYQKQRSRLQIVALGAQRASVQSMLETGRITRKNAAKLRTYINYSENALTLDVEGD</sequence>
<feature type="transmembrane region" description="Helical" evidence="10">
    <location>
        <begin position="54"/>
        <end position="71"/>
    </location>
</feature>
<dbReference type="AlphaFoldDB" id="A0A921FBA1"/>
<dbReference type="NCBIfam" id="TIGR00831">
    <property type="entry name" value="a_cpa1"/>
    <property type="match status" value="1"/>
</dbReference>
<dbReference type="Pfam" id="PF00999">
    <property type="entry name" value="Na_H_Exchanger"/>
    <property type="match status" value="1"/>
</dbReference>
<keyword evidence="7 10" id="KW-0406">Ion transport</keyword>
<feature type="transmembrane region" description="Helical" evidence="10">
    <location>
        <begin position="314"/>
        <end position="336"/>
    </location>
</feature>
<feature type="transmembrane region" description="Helical" evidence="10">
    <location>
        <begin position="387"/>
        <end position="410"/>
    </location>
</feature>
<dbReference type="PANTHER" id="PTHR10110">
    <property type="entry name" value="SODIUM/HYDROGEN EXCHANGER"/>
    <property type="match status" value="1"/>
</dbReference>
<keyword evidence="5 10" id="KW-1133">Transmembrane helix</keyword>
<proteinExistence type="inferred from homology"/>
<evidence type="ECO:0000313" key="13">
    <source>
        <dbReference type="Proteomes" id="UP000707535"/>
    </source>
</evidence>
<organism evidence="12 13">
    <name type="scientific">Ligilactobacillus acidipiscis</name>
    <dbReference type="NCBI Taxonomy" id="89059"/>
    <lineage>
        <taxon>Bacteria</taxon>
        <taxon>Bacillati</taxon>
        <taxon>Bacillota</taxon>
        <taxon>Bacilli</taxon>
        <taxon>Lactobacillales</taxon>
        <taxon>Lactobacillaceae</taxon>
        <taxon>Ligilactobacillus</taxon>
    </lineage>
</organism>
<dbReference type="Gene3D" id="6.10.140.1330">
    <property type="match status" value="1"/>
</dbReference>
<comment type="similarity">
    <text evidence="10">Belongs to the monovalent cation:proton antiporter 1 (CPA1) transporter (TC 2.A.36) family.</text>
</comment>
<feature type="transmembrane region" description="Helical" evidence="10">
    <location>
        <begin position="212"/>
        <end position="233"/>
    </location>
</feature>
<accession>A0A921FBA1</accession>
<reference evidence="12" key="1">
    <citation type="journal article" date="2021" name="PeerJ">
        <title>Extensive microbial diversity within the chicken gut microbiome revealed by metagenomics and culture.</title>
        <authorList>
            <person name="Gilroy R."/>
            <person name="Ravi A."/>
            <person name="Getino M."/>
            <person name="Pursley I."/>
            <person name="Horton D.L."/>
            <person name="Alikhan N.F."/>
            <person name="Baker D."/>
            <person name="Gharbi K."/>
            <person name="Hall N."/>
            <person name="Watson M."/>
            <person name="Adriaenssens E.M."/>
            <person name="Foster-Nyarko E."/>
            <person name="Jarju S."/>
            <person name="Secka A."/>
            <person name="Antonio M."/>
            <person name="Oren A."/>
            <person name="Chaudhuri R.R."/>
            <person name="La Ragione R."/>
            <person name="Hildebrand F."/>
            <person name="Pallen M.J."/>
        </authorList>
    </citation>
    <scope>NUCLEOTIDE SEQUENCE</scope>
    <source>
        <strain evidence="12">CHK174-6876</strain>
    </source>
</reference>
<evidence type="ECO:0000256" key="8">
    <source>
        <dbReference type="ARBA" id="ARBA00023136"/>
    </source>
</evidence>
<dbReference type="GO" id="GO:0015386">
    <property type="term" value="F:potassium:proton antiporter activity"/>
    <property type="evidence" value="ECO:0007669"/>
    <property type="project" value="TreeGrafter"/>
</dbReference>
<evidence type="ECO:0000256" key="7">
    <source>
        <dbReference type="ARBA" id="ARBA00023065"/>
    </source>
</evidence>
<keyword evidence="9 10" id="KW-0739">Sodium transport</keyword>
<dbReference type="InterPro" id="IPR006153">
    <property type="entry name" value="Cation/H_exchanger_TM"/>
</dbReference>
<feature type="transmembrane region" description="Helical" evidence="10">
    <location>
        <begin position="83"/>
        <end position="103"/>
    </location>
</feature>
<comment type="function">
    <text evidence="10">Na(+)/H(+) antiporter that extrudes sodium in exchange for external protons.</text>
</comment>
<protein>
    <submittedName>
        <fullName evidence="12">Na+/H+ antiporter</fullName>
    </submittedName>
</protein>
<evidence type="ECO:0000256" key="2">
    <source>
        <dbReference type="ARBA" id="ARBA00022448"/>
    </source>
</evidence>
<keyword evidence="3 10" id="KW-1003">Cell membrane</keyword>